<gene>
    <name evidence="2" type="ORF">LTR84_004273</name>
</gene>
<sequence>MTKPKTTLNPVEYTYGAPNTGATAHSVEHPEPISAVEVHIAGILVTVFGLSELPPASESASVSALWLLHPRLQTKACMAPFAAHLITEWNTHRSNNISGTKSRGLIAISFDQRNHGSRLASPLANEAWRGGNENHALDMYSSYAGTAQDTSLLLDYLPGYIFPDSTRTIDHNVVLGISLGGHAAWHVIAHDPRFSAAIPVIGCPDYARLMADRARLSKRKHWLESQGRKFLGSPDFPPSLIQSLRRTDPAAFISSHLRDTPTEQAFLSTSSLTADDRAALAPVMARCFGNKRILVLSGGDDKLVSYAHSKPFLDWLKRSSAEGGWFNGGDLHLEDHVFDGVGHEVPASMVEKMVVFVNETLDAEVARSSQHQRKKSESKI</sequence>
<dbReference type="Pfam" id="PF12697">
    <property type="entry name" value="Abhydrolase_6"/>
    <property type="match status" value="1"/>
</dbReference>
<dbReference type="Proteomes" id="UP001358417">
    <property type="component" value="Unassembled WGS sequence"/>
</dbReference>
<accession>A0AAV9N6H5</accession>
<reference evidence="2 3" key="1">
    <citation type="submission" date="2023-08" db="EMBL/GenBank/DDBJ databases">
        <title>Black Yeasts Isolated from many extreme environments.</title>
        <authorList>
            <person name="Coleine C."/>
            <person name="Stajich J.E."/>
            <person name="Selbmann L."/>
        </authorList>
    </citation>
    <scope>NUCLEOTIDE SEQUENCE [LARGE SCALE GENOMIC DNA]</scope>
    <source>
        <strain evidence="2 3">CCFEE 5792</strain>
    </source>
</reference>
<dbReference type="PANTHER" id="PTHR47381">
    <property type="entry name" value="ALPHA/BETA-HYDROLASES SUPERFAMILY PROTEIN"/>
    <property type="match status" value="1"/>
</dbReference>
<dbReference type="SUPFAM" id="SSF53474">
    <property type="entry name" value="alpha/beta-Hydrolases"/>
    <property type="match status" value="1"/>
</dbReference>
<keyword evidence="3" id="KW-1185">Reference proteome</keyword>
<organism evidence="2 3">
    <name type="scientific">Exophiala bonariae</name>
    <dbReference type="NCBI Taxonomy" id="1690606"/>
    <lineage>
        <taxon>Eukaryota</taxon>
        <taxon>Fungi</taxon>
        <taxon>Dikarya</taxon>
        <taxon>Ascomycota</taxon>
        <taxon>Pezizomycotina</taxon>
        <taxon>Eurotiomycetes</taxon>
        <taxon>Chaetothyriomycetidae</taxon>
        <taxon>Chaetothyriales</taxon>
        <taxon>Herpotrichiellaceae</taxon>
        <taxon>Exophiala</taxon>
    </lineage>
</organism>
<dbReference type="Gene3D" id="3.40.50.1820">
    <property type="entry name" value="alpha/beta hydrolase"/>
    <property type="match status" value="1"/>
</dbReference>
<name>A0AAV9N6H5_9EURO</name>
<evidence type="ECO:0000259" key="1">
    <source>
        <dbReference type="Pfam" id="PF12697"/>
    </source>
</evidence>
<dbReference type="RefSeq" id="XP_064704389.1">
    <property type="nucleotide sequence ID" value="XM_064847850.1"/>
</dbReference>
<dbReference type="GeneID" id="89972451"/>
<evidence type="ECO:0000313" key="2">
    <source>
        <dbReference type="EMBL" id="KAK5049344.1"/>
    </source>
</evidence>
<dbReference type="InterPro" id="IPR029058">
    <property type="entry name" value="AB_hydrolase_fold"/>
</dbReference>
<evidence type="ECO:0000313" key="3">
    <source>
        <dbReference type="Proteomes" id="UP001358417"/>
    </source>
</evidence>
<dbReference type="InterPro" id="IPR000073">
    <property type="entry name" value="AB_hydrolase_1"/>
</dbReference>
<dbReference type="AlphaFoldDB" id="A0AAV9N6H5"/>
<comment type="caution">
    <text evidence="2">The sequence shown here is derived from an EMBL/GenBank/DDBJ whole genome shotgun (WGS) entry which is preliminary data.</text>
</comment>
<dbReference type="PANTHER" id="PTHR47381:SF3">
    <property type="entry name" value="ALPHA_BETA-HYDROLASES SUPERFAMILY PROTEIN"/>
    <property type="match status" value="1"/>
</dbReference>
<protein>
    <recommendedName>
        <fullName evidence="1">AB hydrolase-1 domain-containing protein</fullName>
    </recommendedName>
</protein>
<feature type="domain" description="AB hydrolase-1" evidence="1">
    <location>
        <begin position="100"/>
        <end position="346"/>
    </location>
</feature>
<proteinExistence type="predicted"/>
<dbReference type="EMBL" id="JAVRRD010000019">
    <property type="protein sequence ID" value="KAK5049344.1"/>
    <property type="molecule type" value="Genomic_DNA"/>
</dbReference>